<organism evidence="1 2">
    <name type="scientific">Vaccinium darrowii</name>
    <dbReference type="NCBI Taxonomy" id="229202"/>
    <lineage>
        <taxon>Eukaryota</taxon>
        <taxon>Viridiplantae</taxon>
        <taxon>Streptophyta</taxon>
        <taxon>Embryophyta</taxon>
        <taxon>Tracheophyta</taxon>
        <taxon>Spermatophyta</taxon>
        <taxon>Magnoliopsida</taxon>
        <taxon>eudicotyledons</taxon>
        <taxon>Gunneridae</taxon>
        <taxon>Pentapetalae</taxon>
        <taxon>asterids</taxon>
        <taxon>Ericales</taxon>
        <taxon>Ericaceae</taxon>
        <taxon>Vaccinioideae</taxon>
        <taxon>Vaccinieae</taxon>
        <taxon>Vaccinium</taxon>
    </lineage>
</organism>
<accession>A0ACB7X051</accession>
<sequence length="323" mass="36938">MVVRWRWRGLVLRERCVGGQNSEGRWSRWPSISPFDFRPLFFPSLSIARLCSNPTLLTRNYPQNLKSNKSLSNSAPIKTVSDSYSNMEDGRYVCNCRQDDVIPDKLTEGYSGFVVNLWYRREVERACGDDALVLDSYRESFECFSKVESMEDALGSRLSFSTRVTLPQRIDYLVIEKLISFANSMLKDPKNADKKVLPIAVEVVVRTLQGSMESEQEAIARSFTESADEVLTDFLQPIIEEAIIEEDYKEVLEHVSAVRSKFKAVEYVTVPDSYLGKHCMFCNDEFSKGVFVARMPVCSHVYHGDCFLRVLALGESCRMCLWS</sequence>
<protein>
    <submittedName>
        <fullName evidence="1">Uncharacterized protein</fullName>
    </submittedName>
</protein>
<reference evidence="1 2" key="1">
    <citation type="journal article" date="2021" name="Hortic Res">
        <title>High-quality reference genome and annotation aids understanding of berry development for evergreen blueberry (Vaccinium darrowii).</title>
        <authorList>
            <person name="Yu J."/>
            <person name="Hulse-Kemp A.M."/>
            <person name="Babiker E."/>
            <person name="Staton M."/>
        </authorList>
    </citation>
    <scope>NUCLEOTIDE SEQUENCE [LARGE SCALE GENOMIC DNA]</scope>
    <source>
        <strain evidence="2">cv. NJ 8807/NJ 8810</strain>
        <tissue evidence="1">Young leaf</tissue>
    </source>
</reference>
<dbReference type="Proteomes" id="UP000828048">
    <property type="component" value="Chromosome 2"/>
</dbReference>
<evidence type="ECO:0000313" key="1">
    <source>
        <dbReference type="EMBL" id="KAH7834117.1"/>
    </source>
</evidence>
<name>A0ACB7X051_9ERIC</name>
<comment type="caution">
    <text evidence="1">The sequence shown here is derived from an EMBL/GenBank/DDBJ whole genome shotgun (WGS) entry which is preliminary data.</text>
</comment>
<proteinExistence type="predicted"/>
<gene>
    <name evidence="1" type="ORF">Vadar_012861</name>
</gene>
<evidence type="ECO:0000313" key="2">
    <source>
        <dbReference type="Proteomes" id="UP000828048"/>
    </source>
</evidence>
<dbReference type="EMBL" id="CM037152">
    <property type="protein sequence ID" value="KAH7834117.1"/>
    <property type="molecule type" value="Genomic_DNA"/>
</dbReference>
<keyword evidence="2" id="KW-1185">Reference proteome</keyword>